<proteinExistence type="inferred from homology"/>
<evidence type="ECO:0000256" key="2">
    <source>
        <dbReference type="ARBA" id="ARBA00006175"/>
    </source>
</evidence>
<dbReference type="InterPro" id="IPR000425">
    <property type="entry name" value="MIP"/>
</dbReference>
<keyword evidence="4 7" id="KW-0812">Transmembrane</keyword>
<dbReference type="Pfam" id="PF00230">
    <property type="entry name" value="MIP"/>
    <property type="match status" value="1"/>
</dbReference>
<dbReference type="PRINTS" id="PR00783">
    <property type="entry name" value="MINTRINSICP"/>
</dbReference>
<comment type="caution">
    <text evidence="9">The sequence shown here is derived from an EMBL/GenBank/DDBJ whole genome shotgun (WGS) entry which is preliminary data.</text>
</comment>
<evidence type="ECO:0000256" key="4">
    <source>
        <dbReference type="ARBA" id="ARBA00022692"/>
    </source>
</evidence>
<dbReference type="AlphaFoldDB" id="A0A3D4V9W4"/>
<evidence type="ECO:0000256" key="3">
    <source>
        <dbReference type="ARBA" id="ARBA00022448"/>
    </source>
</evidence>
<feature type="transmembrane region" description="Helical" evidence="8">
    <location>
        <begin position="223"/>
        <end position="244"/>
    </location>
</feature>
<keyword evidence="3 7" id="KW-0813">Transport</keyword>
<evidence type="ECO:0000256" key="1">
    <source>
        <dbReference type="ARBA" id="ARBA00004141"/>
    </source>
</evidence>
<dbReference type="GO" id="GO:0015254">
    <property type="term" value="F:glycerol channel activity"/>
    <property type="evidence" value="ECO:0007669"/>
    <property type="project" value="TreeGrafter"/>
</dbReference>
<dbReference type="PANTHER" id="PTHR43829">
    <property type="entry name" value="AQUAPORIN OR AQUAGLYCEROPORIN RELATED"/>
    <property type="match status" value="1"/>
</dbReference>
<evidence type="ECO:0000313" key="9">
    <source>
        <dbReference type="EMBL" id="HCT57906.1"/>
    </source>
</evidence>
<dbReference type="InterPro" id="IPR023271">
    <property type="entry name" value="Aquaporin-like"/>
</dbReference>
<organism evidence="9 10">
    <name type="scientific">Gemmatimonas aurantiaca</name>
    <dbReference type="NCBI Taxonomy" id="173480"/>
    <lineage>
        <taxon>Bacteria</taxon>
        <taxon>Pseudomonadati</taxon>
        <taxon>Gemmatimonadota</taxon>
        <taxon>Gemmatimonadia</taxon>
        <taxon>Gemmatimonadales</taxon>
        <taxon>Gemmatimonadaceae</taxon>
        <taxon>Gemmatimonas</taxon>
    </lineage>
</organism>
<evidence type="ECO:0000256" key="6">
    <source>
        <dbReference type="ARBA" id="ARBA00023136"/>
    </source>
</evidence>
<comment type="subcellular location">
    <subcellularLocation>
        <location evidence="1">Membrane</location>
        <topology evidence="1">Multi-pass membrane protein</topology>
    </subcellularLocation>
</comment>
<keyword evidence="5 8" id="KW-1133">Transmembrane helix</keyword>
<gene>
    <name evidence="9" type="ORF">DGD08_11950</name>
</gene>
<dbReference type="Proteomes" id="UP000264071">
    <property type="component" value="Unassembled WGS sequence"/>
</dbReference>
<dbReference type="PANTHER" id="PTHR43829:SF9">
    <property type="entry name" value="AQUAPORIN-9"/>
    <property type="match status" value="1"/>
</dbReference>
<dbReference type="SUPFAM" id="SSF81338">
    <property type="entry name" value="Aquaporin-like"/>
    <property type="match status" value="1"/>
</dbReference>
<keyword evidence="6 8" id="KW-0472">Membrane</keyword>
<reference evidence="9 10" key="1">
    <citation type="journal article" date="2018" name="Nat. Biotechnol.">
        <title>A standardized bacterial taxonomy based on genome phylogeny substantially revises the tree of life.</title>
        <authorList>
            <person name="Parks D.H."/>
            <person name="Chuvochina M."/>
            <person name="Waite D.W."/>
            <person name="Rinke C."/>
            <person name="Skarshewski A."/>
            <person name="Chaumeil P.A."/>
            <person name="Hugenholtz P."/>
        </authorList>
    </citation>
    <scope>NUCLEOTIDE SEQUENCE [LARGE SCALE GENOMIC DNA]</scope>
    <source>
        <strain evidence="9">UBA8844</strain>
    </source>
</reference>
<dbReference type="InterPro" id="IPR050363">
    <property type="entry name" value="MIP/Aquaporin"/>
</dbReference>
<dbReference type="EMBL" id="DPIY01000010">
    <property type="protein sequence ID" value="HCT57906.1"/>
    <property type="molecule type" value="Genomic_DNA"/>
</dbReference>
<feature type="transmembrane region" description="Helical" evidence="8">
    <location>
        <begin position="39"/>
        <end position="63"/>
    </location>
</feature>
<protein>
    <submittedName>
        <fullName evidence="9">Aquaporin family protein</fullName>
    </submittedName>
</protein>
<evidence type="ECO:0000256" key="7">
    <source>
        <dbReference type="RuleBase" id="RU000477"/>
    </source>
</evidence>
<feature type="transmembrane region" description="Helical" evidence="8">
    <location>
        <begin position="144"/>
        <end position="163"/>
    </location>
</feature>
<name>A0A3D4V9W4_9BACT</name>
<evidence type="ECO:0000256" key="5">
    <source>
        <dbReference type="ARBA" id="ARBA00022989"/>
    </source>
</evidence>
<feature type="transmembrane region" description="Helical" evidence="8">
    <location>
        <begin position="13"/>
        <end position="32"/>
    </location>
</feature>
<dbReference type="Gene3D" id="1.20.1080.10">
    <property type="entry name" value="Glycerol uptake facilitator protein"/>
    <property type="match status" value="1"/>
</dbReference>
<dbReference type="OMA" id="WGFAVLT"/>
<comment type="similarity">
    <text evidence="2 7">Belongs to the MIP/aquaporin (TC 1.A.8) family.</text>
</comment>
<sequence>MPAGLPQTVIGEFLGTLVLLLLGNGVVAGVLLEESKARNAGWVVITAGWAFAVLCGVLVATALGAPGELNPAVTIANVIGGTRTASDAIAHIAAQLLGAIGGAKLVWLHYLPHWRITHDQGRILACFSTGPAIRAPGANLLSEVIGTFVLVLVATAIGAAAAAGATPATNLTPALVAALVWGIGLSLGGTTGYAINPARDLGPRIAHALLPIAGKGSSDWSYAWIPVLGPVLGASLAALLWSALN</sequence>
<evidence type="ECO:0000313" key="10">
    <source>
        <dbReference type="Proteomes" id="UP000264071"/>
    </source>
</evidence>
<dbReference type="GO" id="GO:0005886">
    <property type="term" value="C:plasma membrane"/>
    <property type="evidence" value="ECO:0007669"/>
    <property type="project" value="TreeGrafter"/>
</dbReference>
<feature type="transmembrane region" description="Helical" evidence="8">
    <location>
        <begin position="175"/>
        <end position="195"/>
    </location>
</feature>
<accession>A0A3D4V9W4</accession>
<evidence type="ECO:0000256" key="8">
    <source>
        <dbReference type="SAM" id="Phobius"/>
    </source>
</evidence>